<gene>
    <name evidence="1" type="ORF">BTN49_0703</name>
</gene>
<name>A0A2A5T6F3_9GAMM</name>
<accession>A0A2A5T6F3</accession>
<dbReference type="AlphaFoldDB" id="A0A2A5T6F3"/>
<evidence type="ECO:0000313" key="1">
    <source>
        <dbReference type="EMBL" id="PCS23734.1"/>
    </source>
</evidence>
<sequence>MIAIEDLRIANMSRSAKGNTEEHGRNVRENLGLNTLTSDLHKRLLIKPSHFEARLL</sequence>
<evidence type="ECO:0008006" key="3">
    <source>
        <dbReference type="Google" id="ProtNLM"/>
    </source>
</evidence>
<protein>
    <recommendedName>
        <fullName evidence="3">Mobile element protein</fullName>
    </recommendedName>
</protein>
<evidence type="ECO:0000313" key="2">
    <source>
        <dbReference type="Proteomes" id="UP000219020"/>
    </source>
</evidence>
<dbReference type="Proteomes" id="UP000219020">
    <property type="component" value="Unassembled WGS sequence"/>
</dbReference>
<organism evidence="1 2">
    <name type="scientific">Candidatus Enterovibrio escicola</name>
    <dbReference type="NCBI Taxonomy" id="1927127"/>
    <lineage>
        <taxon>Bacteria</taxon>
        <taxon>Pseudomonadati</taxon>
        <taxon>Pseudomonadota</taxon>
        <taxon>Gammaproteobacteria</taxon>
        <taxon>Vibrionales</taxon>
        <taxon>Vibrionaceae</taxon>
        <taxon>Enterovibrio</taxon>
    </lineage>
</organism>
<comment type="caution">
    <text evidence="1">The sequence shown here is derived from an EMBL/GenBank/DDBJ whole genome shotgun (WGS) entry which is preliminary data.</text>
</comment>
<reference evidence="2" key="1">
    <citation type="submission" date="2017-04" db="EMBL/GenBank/DDBJ databases">
        <title>Genome evolution of the luminous symbionts of deep sea anglerfish.</title>
        <authorList>
            <person name="Hendry T.A."/>
        </authorList>
    </citation>
    <scope>NUCLEOTIDE SEQUENCE [LARGE SCALE GENOMIC DNA]</scope>
</reference>
<proteinExistence type="predicted"/>
<dbReference type="EMBL" id="NBYY01000009">
    <property type="protein sequence ID" value="PCS23734.1"/>
    <property type="molecule type" value="Genomic_DNA"/>
</dbReference>
<keyword evidence="2" id="KW-1185">Reference proteome</keyword>